<dbReference type="GO" id="GO:0070860">
    <property type="term" value="C:RNA polymerase I core factor complex"/>
    <property type="evidence" value="ECO:0007669"/>
    <property type="project" value="InterPro"/>
</dbReference>
<evidence type="ECO:0000256" key="5">
    <source>
        <dbReference type="ARBA" id="ARBA00022833"/>
    </source>
</evidence>
<comment type="subcellular location">
    <subcellularLocation>
        <location evidence="1">Nucleus</location>
        <location evidence="1">Nucleolus</location>
    </subcellularLocation>
</comment>
<evidence type="ECO:0000259" key="11">
    <source>
        <dbReference type="Pfam" id="PF11781"/>
    </source>
</evidence>
<dbReference type="GO" id="GO:0001164">
    <property type="term" value="F:RNA polymerase I core promoter sequence-specific DNA binding"/>
    <property type="evidence" value="ECO:0007669"/>
    <property type="project" value="InterPro"/>
</dbReference>
<evidence type="ECO:0000256" key="3">
    <source>
        <dbReference type="ARBA" id="ARBA00022723"/>
    </source>
</evidence>
<sequence length="658" mass="74623">MEEDNEAKNCVCQVCGGRSFYENDGFYYCQECSSQAQGIMLTDVADEDFFDKTGGGGGGLYSARFTRRSQPTLSQRTEANFTSQLWYQFSQEVEGSKEITPKKELSRYSNCDGDPIGPTEPEDFAAKATGTLDYEDYFNEVRIRYIMGIQWMIQLQCEALVENFGVSPLICGIASAVWLRLVVVAGVFKDGWANATLTESEIQNRAGEAYYSKDHRKRSNEPHNAYGQRAVMVWFRSLRKVIPLDYSLAICFLACHVAREAVLPTDIVKWSLEGKIPFFAAHVEIEKRFEQPSLACPISSSLMFRPSQPVPFQKLEAMAASIAELIGLSLPPVNFYAVASSFLNQLSVPGEKILPHACHIYEWSMPPDLWLSTNELRLPTRVCVMSILIVAIRMLYNLNGFGAWERSLSKCVPSGGEKMVINERVVQGLKFDSGELLRNLESKYSEIGEPCEFAKDLPSYLQYCNDVVFAGGGSSSQDQREEEELIEKLWNYYQNAKDCESGEEEPEMHSYTVNKKRSTSDDDGYIPTQPVPRQFREMSNESPSPHSSNNHGSDSPLQDSDNTDTSEEIALRKLKTDMEENHFCYIPPRVNAKRSGYLQYARKQDEGILRYIAHADYYILLRSCAKVAHVDIRFMHIAVLGLERRLAWLEKRIHHCLH</sequence>
<comment type="caution">
    <text evidence="13">The sequence shown here is derived from an EMBL/GenBank/DDBJ whole genome shotgun (WGS) entry which is preliminary data.</text>
</comment>
<evidence type="ECO:0000256" key="7">
    <source>
        <dbReference type="ARBA" id="ARBA00023125"/>
    </source>
</evidence>
<dbReference type="EMBL" id="CAMGYJ010000005">
    <property type="protein sequence ID" value="CAI0426874.1"/>
    <property type="molecule type" value="Genomic_DNA"/>
</dbReference>
<feature type="region of interest" description="Disordered" evidence="10">
    <location>
        <begin position="500"/>
        <end position="565"/>
    </location>
</feature>
<evidence type="ECO:0000256" key="9">
    <source>
        <dbReference type="ARBA" id="ARBA00023242"/>
    </source>
</evidence>
<evidence type="ECO:0000256" key="1">
    <source>
        <dbReference type="ARBA" id="ARBA00004604"/>
    </source>
</evidence>
<dbReference type="InterPro" id="IPR048540">
    <property type="entry name" value="Rrn7_cyclin_N"/>
</dbReference>
<keyword evidence="8" id="KW-0804">Transcription</keyword>
<evidence type="ECO:0000313" key="14">
    <source>
        <dbReference type="Proteomes" id="UP001154282"/>
    </source>
</evidence>
<dbReference type="AlphaFoldDB" id="A0AAV0KZE5"/>
<evidence type="ECO:0008006" key="15">
    <source>
        <dbReference type="Google" id="ProtNLM"/>
    </source>
</evidence>
<proteinExistence type="inferred from homology"/>
<keyword evidence="9" id="KW-0539">Nucleus</keyword>
<dbReference type="PANTHER" id="PTHR31576">
    <property type="entry name" value="TATA BOX-BINDING PROTEIN-ASSOCIATED FACTOR RNA POLYMERASE I SUBUNIT B"/>
    <property type="match status" value="1"/>
</dbReference>
<dbReference type="GO" id="GO:0042790">
    <property type="term" value="P:nucleolar large rRNA transcription by RNA polymerase I"/>
    <property type="evidence" value="ECO:0007669"/>
    <property type="project" value="TreeGrafter"/>
</dbReference>
<dbReference type="Proteomes" id="UP001154282">
    <property type="component" value="Unassembled WGS sequence"/>
</dbReference>
<feature type="compositionally biased region" description="Low complexity" evidence="10">
    <location>
        <begin position="540"/>
        <end position="556"/>
    </location>
</feature>
<evidence type="ECO:0000259" key="12">
    <source>
        <dbReference type="Pfam" id="PF20644"/>
    </source>
</evidence>
<dbReference type="Pfam" id="PF11781">
    <property type="entry name" value="Zn_ribbon_RRN7"/>
    <property type="match status" value="1"/>
</dbReference>
<keyword evidence="7" id="KW-0238">DNA-binding</keyword>
<dbReference type="InterPro" id="IPR033599">
    <property type="entry name" value="TAF1B/Rrn7"/>
</dbReference>
<comment type="similarity">
    <text evidence="2">Belongs to the RRN7/TAF1B family.</text>
</comment>
<evidence type="ECO:0000256" key="2">
    <source>
        <dbReference type="ARBA" id="ARBA00006899"/>
    </source>
</evidence>
<dbReference type="Pfam" id="PF20644">
    <property type="entry name" value="Rrn7_cyclin_N"/>
    <property type="match status" value="1"/>
</dbReference>
<dbReference type="PANTHER" id="PTHR31576:SF2">
    <property type="entry name" value="TATA BOX-BINDING PROTEIN-ASSOCIATED FACTOR RNA POLYMERASE I SUBUNIT B"/>
    <property type="match status" value="1"/>
</dbReference>
<keyword evidence="3" id="KW-0479">Metal-binding</keyword>
<evidence type="ECO:0000256" key="10">
    <source>
        <dbReference type="SAM" id="MobiDB-lite"/>
    </source>
</evidence>
<feature type="domain" description="Rrn7/TAF1B N-terminal cyclin" evidence="12">
    <location>
        <begin position="149"/>
        <end position="281"/>
    </location>
</feature>
<evidence type="ECO:0000256" key="8">
    <source>
        <dbReference type="ARBA" id="ARBA00023163"/>
    </source>
</evidence>
<feature type="domain" description="RRN7-type" evidence="11">
    <location>
        <begin position="9"/>
        <end position="36"/>
    </location>
</feature>
<keyword evidence="5" id="KW-0862">Zinc</keyword>
<keyword evidence="4" id="KW-0863">Zinc-finger</keyword>
<dbReference type="GO" id="GO:0008270">
    <property type="term" value="F:zinc ion binding"/>
    <property type="evidence" value="ECO:0007669"/>
    <property type="project" value="UniProtKB-KW"/>
</dbReference>
<evidence type="ECO:0000313" key="13">
    <source>
        <dbReference type="EMBL" id="CAI0426874.1"/>
    </source>
</evidence>
<evidence type="ECO:0000256" key="6">
    <source>
        <dbReference type="ARBA" id="ARBA00023015"/>
    </source>
</evidence>
<gene>
    <name evidence="13" type="ORF">LITE_LOCUS20970</name>
</gene>
<keyword evidence="6" id="KW-0805">Transcription regulation</keyword>
<keyword evidence="14" id="KW-1185">Reference proteome</keyword>
<reference evidence="13" key="1">
    <citation type="submission" date="2022-08" db="EMBL/GenBank/DDBJ databases">
        <authorList>
            <person name="Gutierrez-Valencia J."/>
        </authorList>
    </citation>
    <scope>NUCLEOTIDE SEQUENCE</scope>
</reference>
<dbReference type="InterPro" id="IPR021752">
    <property type="entry name" value="TF_Rrn7_Zf"/>
</dbReference>
<evidence type="ECO:0000256" key="4">
    <source>
        <dbReference type="ARBA" id="ARBA00022771"/>
    </source>
</evidence>
<name>A0AAV0KZE5_9ROSI</name>
<protein>
    <recommendedName>
        <fullName evidence="15">TATA box-binding protein-associated factor RNA polymerase I subunit B</fullName>
    </recommendedName>
</protein>
<accession>A0AAV0KZE5</accession>
<organism evidence="13 14">
    <name type="scientific">Linum tenue</name>
    <dbReference type="NCBI Taxonomy" id="586396"/>
    <lineage>
        <taxon>Eukaryota</taxon>
        <taxon>Viridiplantae</taxon>
        <taxon>Streptophyta</taxon>
        <taxon>Embryophyta</taxon>
        <taxon>Tracheophyta</taxon>
        <taxon>Spermatophyta</taxon>
        <taxon>Magnoliopsida</taxon>
        <taxon>eudicotyledons</taxon>
        <taxon>Gunneridae</taxon>
        <taxon>Pentapetalae</taxon>
        <taxon>rosids</taxon>
        <taxon>fabids</taxon>
        <taxon>Malpighiales</taxon>
        <taxon>Linaceae</taxon>
        <taxon>Linum</taxon>
    </lineage>
</organism>